<sequence>MASYLVTGSSRGIGLELTRQLAEKPEHEVGVVFASARSPNTPKFQEVLDQFKDRVRYVPLDVTNQESVQNAAKLVADALNGRGLDILINNAGVMKYSPIEEMDDLEEAFRINVAGVHNVIRAFLPLMRNGDQKKILNISTSLGSITKQPNYKSSLVPSYKVTKAALNMLTVAYSQSLENEGFSVFCVSPGWCKTDLGSQAADLPVETGVAAVLKVLQKTGCEGNGKFFNIHVPGWEENPGMNQYDGKELPW</sequence>
<dbReference type="PRINTS" id="PR00081">
    <property type="entry name" value="GDHRDH"/>
</dbReference>
<keyword evidence="5" id="KW-1185">Reference proteome</keyword>
<gene>
    <name evidence="4" type="ORF">AARAC_000004</name>
</gene>
<dbReference type="CDD" id="cd05325">
    <property type="entry name" value="carb_red_sniffer_like_SDR_c"/>
    <property type="match status" value="1"/>
</dbReference>
<dbReference type="SUPFAM" id="SSF51735">
    <property type="entry name" value="NAD(P)-binding Rossmann-fold domains"/>
    <property type="match status" value="1"/>
</dbReference>
<dbReference type="GO" id="GO:0016491">
    <property type="term" value="F:oxidoreductase activity"/>
    <property type="evidence" value="ECO:0007669"/>
    <property type="project" value="TreeGrafter"/>
</dbReference>
<organism evidence="4 5">
    <name type="scientific">Aspergillus arachidicola</name>
    <dbReference type="NCBI Taxonomy" id="656916"/>
    <lineage>
        <taxon>Eukaryota</taxon>
        <taxon>Fungi</taxon>
        <taxon>Dikarya</taxon>
        <taxon>Ascomycota</taxon>
        <taxon>Pezizomycotina</taxon>
        <taxon>Eurotiomycetes</taxon>
        <taxon>Eurotiomycetidae</taxon>
        <taxon>Eurotiales</taxon>
        <taxon>Aspergillaceae</taxon>
        <taxon>Aspergillus</taxon>
        <taxon>Aspergillus subgen. Circumdati</taxon>
    </lineage>
</organism>
<dbReference type="PANTHER" id="PTHR43544">
    <property type="entry name" value="SHORT-CHAIN DEHYDROGENASE/REDUCTASE"/>
    <property type="match status" value="1"/>
</dbReference>
<feature type="domain" description="Ketoreductase" evidence="3">
    <location>
        <begin position="2"/>
        <end position="191"/>
    </location>
</feature>
<dbReference type="EMBL" id="NEXV01000528">
    <property type="protein sequence ID" value="PIG82259.1"/>
    <property type="molecule type" value="Genomic_DNA"/>
</dbReference>
<evidence type="ECO:0000259" key="3">
    <source>
        <dbReference type="SMART" id="SM00822"/>
    </source>
</evidence>
<dbReference type="GO" id="GO:0005737">
    <property type="term" value="C:cytoplasm"/>
    <property type="evidence" value="ECO:0007669"/>
    <property type="project" value="TreeGrafter"/>
</dbReference>
<evidence type="ECO:0000313" key="4">
    <source>
        <dbReference type="EMBL" id="PIG82259.1"/>
    </source>
</evidence>
<dbReference type="InterPro" id="IPR002347">
    <property type="entry name" value="SDR_fam"/>
</dbReference>
<dbReference type="SMART" id="SM00822">
    <property type="entry name" value="PKS_KR"/>
    <property type="match status" value="1"/>
</dbReference>
<name>A0A2G7FP07_9EURO</name>
<dbReference type="Proteomes" id="UP000231358">
    <property type="component" value="Unassembled WGS sequence"/>
</dbReference>
<evidence type="ECO:0000256" key="1">
    <source>
        <dbReference type="ARBA" id="ARBA00006484"/>
    </source>
</evidence>
<dbReference type="AlphaFoldDB" id="A0A2G7FP07"/>
<comment type="similarity">
    <text evidence="1 2">Belongs to the short-chain dehydrogenases/reductases (SDR) family.</text>
</comment>
<protein>
    <recommendedName>
        <fullName evidence="3">Ketoreductase domain-containing protein</fullName>
    </recommendedName>
</protein>
<evidence type="ECO:0000313" key="5">
    <source>
        <dbReference type="Proteomes" id="UP000231358"/>
    </source>
</evidence>
<comment type="caution">
    <text evidence="4">The sequence shown here is derived from an EMBL/GenBank/DDBJ whole genome shotgun (WGS) entry which is preliminary data.</text>
</comment>
<dbReference type="InterPro" id="IPR057326">
    <property type="entry name" value="KR_dom"/>
</dbReference>
<reference evidence="4 5" key="1">
    <citation type="submission" date="2017-05" db="EMBL/GenBank/DDBJ databases">
        <title>Genome sequence for an aflatoxigenic pathogen of Argentinian peanut, Aspergillus arachidicola.</title>
        <authorList>
            <person name="Moore G."/>
            <person name="Beltz S.B."/>
            <person name="Mack B.M."/>
        </authorList>
    </citation>
    <scope>NUCLEOTIDE SEQUENCE [LARGE SCALE GENOMIC DNA]</scope>
    <source>
        <strain evidence="4 5">CBS 117610</strain>
    </source>
</reference>
<accession>A0A2G7FP07</accession>
<dbReference type="PANTHER" id="PTHR43544:SF36">
    <property type="entry name" value="CHAIN OXIDOREDUCTASE (CSGA), PUTATIVE (AFU_ORTHOLOGUE AFUA_4G00910)-RELATED"/>
    <property type="match status" value="1"/>
</dbReference>
<proteinExistence type="inferred from homology"/>
<dbReference type="InterPro" id="IPR036291">
    <property type="entry name" value="NAD(P)-bd_dom_sf"/>
</dbReference>
<evidence type="ECO:0000256" key="2">
    <source>
        <dbReference type="RuleBase" id="RU000363"/>
    </source>
</evidence>
<dbReference type="Gene3D" id="3.40.50.720">
    <property type="entry name" value="NAD(P)-binding Rossmann-like Domain"/>
    <property type="match status" value="1"/>
</dbReference>
<dbReference type="InterPro" id="IPR051468">
    <property type="entry name" value="Fungal_SecMetab_SDRs"/>
</dbReference>
<dbReference type="Pfam" id="PF00106">
    <property type="entry name" value="adh_short"/>
    <property type="match status" value="1"/>
</dbReference>
<dbReference type="PRINTS" id="PR00080">
    <property type="entry name" value="SDRFAMILY"/>
</dbReference>